<dbReference type="PROSITE" id="PS51787">
    <property type="entry name" value="LON_N"/>
    <property type="match status" value="1"/>
</dbReference>
<protein>
    <recommendedName>
        <fullName evidence="1">Lon N-terminal domain-containing protein</fullName>
    </recommendedName>
</protein>
<evidence type="ECO:0000313" key="2">
    <source>
        <dbReference type="EMBL" id="SEQ10273.1"/>
    </source>
</evidence>
<proteinExistence type="predicted"/>
<dbReference type="SMART" id="SM00464">
    <property type="entry name" value="LON"/>
    <property type="match status" value="1"/>
</dbReference>
<dbReference type="STRING" id="355243.SAMN03080615_00431"/>
<dbReference type="InterPro" id="IPR003111">
    <property type="entry name" value="Lon_prtase_N"/>
</dbReference>
<evidence type="ECO:0000313" key="3">
    <source>
        <dbReference type="Proteomes" id="UP000198749"/>
    </source>
</evidence>
<organism evidence="2 3">
    <name type="scientific">Amphritea atlantica</name>
    <dbReference type="NCBI Taxonomy" id="355243"/>
    <lineage>
        <taxon>Bacteria</taxon>
        <taxon>Pseudomonadati</taxon>
        <taxon>Pseudomonadota</taxon>
        <taxon>Gammaproteobacteria</taxon>
        <taxon>Oceanospirillales</taxon>
        <taxon>Oceanospirillaceae</taxon>
        <taxon>Amphritea</taxon>
    </lineage>
</organism>
<dbReference type="Proteomes" id="UP000198749">
    <property type="component" value="Unassembled WGS sequence"/>
</dbReference>
<reference evidence="3" key="1">
    <citation type="submission" date="2016-10" db="EMBL/GenBank/DDBJ databases">
        <authorList>
            <person name="Varghese N."/>
            <person name="Submissions S."/>
        </authorList>
    </citation>
    <scope>NUCLEOTIDE SEQUENCE [LARGE SCALE GENOMIC DNA]</scope>
    <source>
        <strain evidence="3">DSM 18887</strain>
    </source>
</reference>
<dbReference type="InterPro" id="IPR015947">
    <property type="entry name" value="PUA-like_sf"/>
</dbReference>
<dbReference type="EMBL" id="FOGB01000001">
    <property type="protein sequence ID" value="SEQ10273.1"/>
    <property type="molecule type" value="Genomic_DNA"/>
</dbReference>
<dbReference type="SUPFAM" id="SSF88697">
    <property type="entry name" value="PUA domain-like"/>
    <property type="match status" value="1"/>
</dbReference>
<dbReference type="AlphaFoldDB" id="A0A1H9DBQ2"/>
<sequence>MKTLPLFPLPVVLFPGTLLPLQIFELRYRRMVKECLARQEPLVILQARHPSTPDIDFYTTGTTGSILDWQPLPNQMIGIELQGEQRVRVAAIKKESDGLLLGEVEYLCSADPVDLAPQSIRLSEIIAHLAEHPLLSFSPARVSAETADAFSYQLAAMLPFSGADKQRLLELDDPVARLESIYTLLKEY</sequence>
<dbReference type="OrthoDB" id="8558970at2"/>
<name>A0A1H9DBQ2_9GAMM</name>
<dbReference type="Gene3D" id="1.20.58.1480">
    <property type="match status" value="1"/>
</dbReference>
<dbReference type="InterPro" id="IPR046336">
    <property type="entry name" value="Lon_prtase_N_sf"/>
</dbReference>
<dbReference type="Gene3D" id="2.30.130.40">
    <property type="entry name" value="LON domain-like"/>
    <property type="match status" value="1"/>
</dbReference>
<feature type="domain" description="Lon N-terminal" evidence="1">
    <location>
        <begin position="1"/>
        <end position="188"/>
    </location>
</feature>
<dbReference type="PANTHER" id="PTHR46732:SF8">
    <property type="entry name" value="ATP-DEPENDENT PROTEASE LA (LON) DOMAIN PROTEIN"/>
    <property type="match status" value="1"/>
</dbReference>
<keyword evidence="3" id="KW-1185">Reference proteome</keyword>
<dbReference type="RefSeq" id="WP_091353288.1">
    <property type="nucleotide sequence ID" value="NZ_AP025284.1"/>
</dbReference>
<dbReference type="Pfam" id="PF02190">
    <property type="entry name" value="LON_substr_bdg"/>
    <property type="match status" value="1"/>
</dbReference>
<accession>A0A1H9DBQ2</accession>
<evidence type="ECO:0000259" key="1">
    <source>
        <dbReference type="PROSITE" id="PS51787"/>
    </source>
</evidence>
<gene>
    <name evidence="2" type="ORF">SAMN03080615_00431</name>
</gene>
<dbReference type="PANTHER" id="PTHR46732">
    <property type="entry name" value="ATP-DEPENDENT PROTEASE LA (LON) DOMAIN PROTEIN"/>
    <property type="match status" value="1"/>
</dbReference>